<dbReference type="PANTHER" id="PTHR43470">
    <property type="entry name" value="PHOSPHATE TRANSPORT SYSTEM PERMEASE PROTEIN PSTA-RELATED"/>
    <property type="match status" value="1"/>
</dbReference>
<feature type="transmembrane region" description="Helical" evidence="8">
    <location>
        <begin position="139"/>
        <end position="162"/>
    </location>
</feature>
<dbReference type="InterPro" id="IPR000515">
    <property type="entry name" value="MetI-like"/>
</dbReference>
<name>A0A292YK76_9BACL</name>
<organism evidence="10 11">
    <name type="scientific">Effusibacillus lacus</name>
    <dbReference type="NCBI Taxonomy" id="1348429"/>
    <lineage>
        <taxon>Bacteria</taxon>
        <taxon>Bacillati</taxon>
        <taxon>Bacillota</taxon>
        <taxon>Bacilli</taxon>
        <taxon>Bacillales</taxon>
        <taxon>Alicyclobacillaceae</taxon>
        <taxon>Effusibacillus</taxon>
    </lineage>
</organism>
<dbReference type="GO" id="GO:0005886">
    <property type="term" value="C:plasma membrane"/>
    <property type="evidence" value="ECO:0007669"/>
    <property type="project" value="UniProtKB-SubCell"/>
</dbReference>
<keyword evidence="4 8" id="KW-1003">Cell membrane</keyword>
<dbReference type="RefSeq" id="WP_096180585.1">
    <property type="nucleotide sequence ID" value="NZ_BDUF01000010.1"/>
</dbReference>
<evidence type="ECO:0000256" key="8">
    <source>
        <dbReference type="RuleBase" id="RU363043"/>
    </source>
</evidence>
<dbReference type="GO" id="GO:0035435">
    <property type="term" value="P:phosphate ion transmembrane transport"/>
    <property type="evidence" value="ECO:0007669"/>
    <property type="project" value="InterPro"/>
</dbReference>
<feature type="transmembrane region" description="Helical" evidence="8">
    <location>
        <begin position="20"/>
        <end position="46"/>
    </location>
</feature>
<evidence type="ECO:0000256" key="5">
    <source>
        <dbReference type="ARBA" id="ARBA00022692"/>
    </source>
</evidence>
<dbReference type="Gene3D" id="1.10.3720.10">
    <property type="entry name" value="MetI-like"/>
    <property type="match status" value="1"/>
</dbReference>
<protein>
    <recommendedName>
        <fullName evidence="8">Phosphate transport system permease protein PstA</fullName>
    </recommendedName>
</protein>
<keyword evidence="5 8" id="KW-0812">Transmembrane</keyword>
<evidence type="ECO:0000256" key="4">
    <source>
        <dbReference type="ARBA" id="ARBA00022475"/>
    </source>
</evidence>
<feature type="transmembrane region" description="Helical" evidence="8">
    <location>
        <begin position="113"/>
        <end position="133"/>
    </location>
</feature>
<dbReference type="InterPro" id="IPR005672">
    <property type="entry name" value="Phosphate_PstA"/>
</dbReference>
<comment type="caution">
    <text evidence="10">The sequence shown here is derived from an EMBL/GenBank/DDBJ whole genome shotgun (WGS) entry which is preliminary data.</text>
</comment>
<feature type="transmembrane region" description="Helical" evidence="8">
    <location>
        <begin position="183"/>
        <end position="204"/>
    </location>
</feature>
<dbReference type="AlphaFoldDB" id="A0A292YK76"/>
<feature type="transmembrane region" description="Helical" evidence="8">
    <location>
        <begin position="254"/>
        <end position="277"/>
    </location>
</feature>
<proteinExistence type="inferred from homology"/>
<keyword evidence="6 8" id="KW-1133">Transmembrane helix</keyword>
<keyword evidence="7 8" id="KW-0472">Membrane</keyword>
<dbReference type="EMBL" id="BDUF01000010">
    <property type="protein sequence ID" value="GAX88880.1"/>
    <property type="molecule type" value="Genomic_DNA"/>
</dbReference>
<comment type="similarity">
    <text evidence="2 8">Belongs to the binding-protein-dependent transport system permease family. CysTW subfamily.</text>
</comment>
<dbReference type="Pfam" id="PF00528">
    <property type="entry name" value="BPD_transp_1"/>
    <property type="match status" value="1"/>
</dbReference>
<evidence type="ECO:0000256" key="7">
    <source>
        <dbReference type="ARBA" id="ARBA00023136"/>
    </source>
</evidence>
<dbReference type="GO" id="GO:0005315">
    <property type="term" value="F:phosphate transmembrane transporter activity"/>
    <property type="evidence" value="ECO:0007669"/>
    <property type="project" value="InterPro"/>
</dbReference>
<evidence type="ECO:0000313" key="10">
    <source>
        <dbReference type="EMBL" id="GAX88880.1"/>
    </source>
</evidence>
<gene>
    <name evidence="10" type="ORF">EFBL_0494</name>
</gene>
<evidence type="ECO:0000256" key="6">
    <source>
        <dbReference type="ARBA" id="ARBA00022989"/>
    </source>
</evidence>
<comment type="subcellular location">
    <subcellularLocation>
        <location evidence="1 8">Cell membrane</location>
        <topology evidence="1 8">Multi-pass membrane protein</topology>
    </subcellularLocation>
</comment>
<dbReference type="CDD" id="cd06261">
    <property type="entry name" value="TM_PBP2"/>
    <property type="match status" value="1"/>
</dbReference>
<feature type="transmembrane region" description="Helical" evidence="8">
    <location>
        <begin position="66"/>
        <end position="93"/>
    </location>
</feature>
<evidence type="ECO:0000256" key="2">
    <source>
        <dbReference type="ARBA" id="ARBA00007069"/>
    </source>
</evidence>
<dbReference type="InterPro" id="IPR035906">
    <property type="entry name" value="MetI-like_sf"/>
</dbReference>
<dbReference type="OrthoDB" id="9807065at2"/>
<reference evidence="11" key="1">
    <citation type="submission" date="2017-07" db="EMBL/GenBank/DDBJ databases">
        <title>Draft genome sequence of Effusibacillus lacus strain skLN1.</title>
        <authorList>
            <person name="Watanabe M."/>
            <person name="Kojima H."/>
            <person name="Fukui M."/>
        </authorList>
    </citation>
    <scope>NUCLEOTIDE SEQUENCE [LARGE SCALE GENOMIC DNA]</scope>
    <source>
        <strain evidence="11">skLN1</strain>
    </source>
</reference>
<accession>A0A292YK76</accession>
<evidence type="ECO:0000313" key="11">
    <source>
        <dbReference type="Proteomes" id="UP000217785"/>
    </source>
</evidence>
<keyword evidence="3" id="KW-0813">Transport</keyword>
<dbReference type="Proteomes" id="UP000217785">
    <property type="component" value="Unassembled WGS sequence"/>
</dbReference>
<evidence type="ECO:0000256" key="1">
    <source>
        <dbReference type="ARBA" id="ARBA00004651"/>
    </source>
</evidence>
<feature type="domain" description="ABC transmembrane type-1" evidence="9">
    <location>
        <begin position="68"/>
        <end position="274"/>
    </location>
</feature>
<evidence type="ECO:0000256" key="3">
    <source>
        <dbReference type="ARBA" id="ARBA00022448"/>
    </source>
</evidence>
<dbReference type="NCBIfam" id="TIGR00974">
    <property type="entry name" value="3a0107s02c"/>
    <property type="match status" value="1"/>
</dbReference>
<sequence length="285" mass="31124">MSSGRLQLRKTMDKLSKAVFFLATSFGIIALAILLYNIISQGIGWLDWQFLTSFPSRFPEKAGVKPALIGSLWVIGFTAPVAFVVGLGTALYLEEYAQKGRFSRLIQININNLAGVPSIVFGILGLGLFVKNLGLGRSILSAALTMALLILPIIVVASQEALRSVPQHLRNASYALGATKWQTIWRVVLPAAFPSILTGVILAVSRAIGETAPLVVVGAVGFMSFVPNSPFDLFTVLPIQIFHWTARPQEEFRYIAAAAIMVLLAVLFTLNALAVYLRNKYQKRF</sequence>
<evidence type="ECO:0000259" key="9">
    <source>
        <dbReference type="PROSITE" id="PS50928"/>
    </source>
</evidence>
<keyword evidence="11" id="KW-1185">Reference proteome</keyword>
<dbReference type="PANTHER" id="PTHR43470:SF5">
    <property type="entry name" value="PHOSPHATE TRANSPORT SYSTEM PERMEASE PROTEIN PSTA"/>
    <property type="match status" value="1"/>
</dbReference>
<dbReference type="SUPFAM" id="SSF161098">
    <property type="entry name" value="MetI-like"/>
    <property type="match status" value="1"/>
</dbReference>
<dbReference type="PROSITE" id="PS50928">
    <property type="entry name" value="ABC_TM1"/>
    <property type="match status" value="1"/>
</dbReference>